<dbReference type="OrthoDB" id="2528407at2759"/>
<evidence type="ECO:0000313" key="3">
    <source>
        <dbReference type="EMBL" id="KAG0666898.1"/>
    </source>
</evidence>
<keyword evidence="2" id="KW-0472">Membrane</keyword>
<name>A0A9P7B9V1_RHOMI</name>
<comment type="caution">
    <text evidence="3">The sequence shown here is derived from an EMBL/GenBank/DDBJ whole genome shotgun (WGS) entry which is preliminary data.</text>
</comment>
<keyword evidence="2" id="KW-0812">Transmembrane</keyword>
<evidence type="ECO:0000256" key="1">
    <source>
        <dbReference type="SAM" id="MobiDB-lite"/>
    </source>
</evidence>
<keyword evidence="2" id="KW-1133">Transmembrane helix</keyword>
<dbReference type="EMBL" id="PUHQ01000003">
    <property type="protein sequence ID" value="KAG0666898.1"/>
    <property type="molecule type" value="Genomic_DNA"/>
</dbReference>
<feature type="transmembrane region" description="Helical" evidence="2">
    <location>
        <begin position="40"/>
        <end position="58"/>
    </location>
</feature>
<accession>A0A9P7B9V1</accession>
<protein>
    <submittedName>
        <fullName evidence="3">Uncharacterized protein</fullName>
    </submittedName>
</protein>
<proteinExistence type="predicted"/>
<keyword evidence="4" id="KW-1185">Reference proteome</keyword>
<reference evidence="3 4" key="1">
    <citation type="submission" date="2020-11" db="EMBL/GenBank/DDBJ databases">
        <title>Kefir isolates.</title>
        <authorList>
            <person name="Marcisauskas S."/>
            <person name="Kim Y."/>
            <person name="Blasche S."/>
        </authorList>
    </citation>
    <scope>NUCLEOTIDE SEQUENCE [LARGE SCALE GENOMIC DNA]</scope>
    <source>
        <strain evidence="3 4">KR</strain>
    </source>
</reference>
<evidence type="ECO:0000313" key="4">
    <source>
        <dbReference type="Proteomes" id="UP000777482"/>
    </source>
</evidence>
<dbReference type="AlphaFoldDB" id="A0A9P7B9V1"/>
<sequence>MLGLPVNTRAPPRSTRRALSSAAGTTSSSWTASRSSGRRYFVLVLLCVAGALVVSLNARSAKRARLERRSLSRPRTSSGSVLFPSSLGPTRIQKLTRYIALFSSLRRLYGKDRVGAGAEVERACGERNKGLTLWLDVLQGLESECPTLESHERAQIVKNAKHQCGSWCLWDLDVPAHVGWYLTGPCFVPFAGSHPDCDHWWSARPGHEQIDDLDQDDLAIE</sequence>
<dbReference type="Proteomes" id="UP000777482">
    <property type="component" value="Unassembled WGS sequence"/>
</dbReference>
<feature type="compositionally biased region" description="Low complexity" evidence="1">
    <location>
        <begin position="8"/>
        <end position="32"/>
    </location>
</feature>
<organism evidence="3 4">
    <name type="scientific">Rhodotorula mucilaginosa</name>
    <name type="common">Yeast</name>
    <name type="synonym">Rhodotorula rubra</name>
    <dbReference type="NCBI Taxonomy" id="5537"/>
    <lineage>
        <taxon>Eukaryota</taxon>
        <taxon>Fungi</taxon>
        <taxon>Dikarya</taxon>
        <taxon>Basidiomycota</taxon>
        <taxon>Pucciniomycotina</taxon>
        <taxon>Microbotryomycetes</taxon>
        <taxon>Sporidiobolales</taxon>
        <taxon>Sporidiobolaceae</taxon>
        <taxon>Rhodotorula</taxon>
    </lineage>
</organism>
<gene>
    <name evidence="3" type="ORF">C6P46_003608</name>
</gene>
<evidence type="ECO:0000256" key="2">
    <source>
        <dbReference type="SAM" id="Phobius"/>
    </source>
</evidence>
<feature type="region of interest" description="Disordered" evidence="1">
    <location>
        <begin position="1"/>
        <end position="32"/>
    </location>
</feature>